<dbReference type="InterPro" id="IPR036291">
    <property type="entry name" value="NAD(P)-bd_dom_sf"/>
</dbReference>
<evidence type="ECO:0000256" key="2">
    <source>
        <dbReference type="ARBA" id="ARBA00023002"/>
    </source>
</evidence>
<dbReference type="EMBL" id="VOQF01000009">
    <property type="protein sequence ID" value="TXC89540.1"/>
    <property type="molecule type" value="Genomic_DNA"/>
</dbReference>
<name>A0A5C6VX23_9BACI</name>
<dbReference type="InterPro" id="IPR002347">
    <property type="entry name" value="SDR_fam"/>
</dbReference>
<accession>A0A5C6VX23</accession>
<dbReference type="PRINTS" id="PR00081">
    <property type="entry name" value="GDHRDH"/>
</dbReference>
<dbReference type="InterPro" id="IPR051911">
    <property type="entry name" value="SDR_oxidoreductase"/>
</dbReference>
<dbReference type="PRINTS" id="PR00080">
    <property type="entry name" value="SDRFAMILY"/>
</dbReference>
<gene>
    <name evidence="4" type="ORF">FS935_16800</name>
</gene>
<dbReference type="PANTHER" id="PTHR43976:SF16">
    <property type="entry name" value="SHORT-CHAIN DEHYDROGENASE_REDUCTASE FAMILY PROTEIN"/>
    <property type="match status" value="1"/>
</dbReference>
<dbReference type="AlphaFoldDB" id="A0A5C6VX23"/>
<organism evidence="4 5">
    <name type="scientific">Metabacillus litoralis</name>
    <dbReference type="NCBI Taxonomy" id="152268"/>
    <lineage>
        <taxon>Bacteria</taxon>
        <taxon>Bacillati</taxon>
        <taxon>Bacillota</taxon>
        <taxon>Bacilli</taxon>
        <taxon>Bacillales</taxon>
        <taxon>Bacillaceae</taxon>
        <taxon>Metabacillus</taxon>
    </lineage>
</organism>
<evidence type="ECO:0000256" key="1">
    <source>
        <dbReference type="ARBA" id="ARBA00006484"/>
    </source>
</evidence>
<protein>
    <submittedName>
        <fullName evidence="4">SDR family oxidoreductase</fullName>
    </submittedName>
</protein>
<dbReference type="SUPFAM" id="SSF51735">
    <property type="entry name" value="NAD(P)-binding Rossmann-fold domains"/>
    <property type="match status" value="1"/>
</dbReference>
<dbReference type="Proteomes" id="UP000321363">
    <property type="component" value="Unassembled WGS sequence"/>
</dbReference>
<dbReference type="NCBIfam" id="NF005372">
    <property type="entry name" value="PRK06914.1"/>
    <property type="match status" value="1"/>
</dbReference>
<evidence type="ECO:0000256" key="3">
    <source>
        <dbReference type="RuleBase" id="RU000363"/>
    </source>
</evidence>
<dbReference type="PROSITE" id="PS00061">
    <property type="entry name" value="ADH_SHORT"/>
    <property type="match status" value="1"/>
</dbReference>
<dbReference type="GO" id="GO:0016491">
    <property type="term" value="F:oxidoreductase activity"/>
    <property type="evidence" value="ECO:0007669"/>
    <property type="project" value="UniProtKB-KW"/>
</dbReference>
<proteinExistence type="inferred from homology"/>
<dbReference type="PANTHER" id="PTHR43976">
    <property type="entry name" value="SHORT CHAIN DEHYDROGENASE"/>
    <property type="match status" value="1"/>
</dbReference>
<dbReference type="Pfam" id="PF00106">
    <property type="entry name" value="adh_short"/>
    <property type="match status" value="1"/>
</dbReference>
<dbReference type="Gene3D" id="3.40.50.720">
    <property type="entry name" value="NAD(P)-binding Rossmann-like Domain"/>
    <property type="match status" value="1"/>
</dbReference>
<comment type="caution">
    <text evidence="4">The sequence shown here is derived from an EMBL/GenBank/DDBJ whole genome shotgun (WGS) entry which is preliminary data.</text>
</comment>
<dbReference type="RefSeq" id="WP_146949805.1">
    <property type="nucleotide sequence ID" value="NZ_VOQF01000009.1"/>
</dbReference>
<dbReference type="CDD" id="cd05374">
    <property type="entry name" value="17beta-HSD-like_SDR_c"/>
    <property type="match status" value="1"/>
</dbReference>
<evidence type="ECO:0000313" key="4">
    <source>
        <dbReference type="EMBL" id="TXC89540.1"/>
    </source>
</evidence>
<comment type="similarity">
    <text evidence="1 3">Belongs to the short-chain dehydrogenases/reductases (SDR) family.</text>
</comment>
<dbReference type="InterPro" id="IPR020904">
    <property type="entry name" value="Sc_DH/Rdtase_CS"/>
</dbReference>
<sequence>MRNKMAVVTGASSGFGLVTSIELAKKGYTVIATMRNLNSSTNLLNEATSVGVRDLIHIKELDVTVNQSIQNLMGYIESLGCIDVLVNNAGYAGAGFVEEIPIDEFRKQFETNVFGAINLTQAVLPIMRQQQSGKIINVSSISGKVGFPGLSPYVSSKYALEGWSESLRLEMIPFGIDVVLIEPGSFQTNIWSSGKQITEKSLKRESPYYKTMQSLESHINKEASNYGDPRDVAKLISMICDKKSPSLRYPIGKGVKLTILLKTILPWKIWERLVLKQIK</sequence>
<evidence type="ECO:0000313" key="5">
    <source>
        <dbReference type="Proteomes" id="UP000321363"/>
    </source>
</evidence>
<keyword evidence="5" id="KW-1185">Reference proteome</keyword>
<reference evidence="4 5" key="1">
    <citation type="journal article" date="2005" name="Int. J. Syst. Evol. Microbiol.">
        <title>Bacillus litoralis sp. nov., isolated from a tidal flat of the Yellow Sea in Korea.</title>
        <authorList>
            <person name="Yoon J.H."/>
            <person name="Oh T.K."/>
        </authorList>
    </citation>
    <scope>NUCLEOTIDE SEQUENCE [LARGE SCALE GENOMIC DNA]</scope>
    <source>
        <strain evidence="4 5">SW-211</strain>
    </source>
</reference>
<dbReference type="OrthoDB" id="9775296at2"/>
<keyword evidence="2" id="KW-0560">Oxidoreductase</keyword>